<dbReference type="AlphaFoldDB" id="A0A380BKQ0"/>
<evidence type="ECO:0000313" key="1">
    <source>
        <dbReference type="EMBL" id="SUJ02409.1"/>
    </source>
</evidence>
<protein>
    <submittedName>
        <fullName evidence="1">Uncharacterized protein</fullName>
    </submittedName>
</protein>
<name>A0A380BKQ0_SPHSI</name>
<dbReference type="Proteomes" id="UP000254893">
    <property type="component" value="Unassembled WGS sequence"/>
</dbReference>
<dbReference type="EMBL" id="UGYW01000002">
    <property type="protein sequence ID" value="SUJ02409.1"/>
    <property type="molecule type" value="Genomic_DNA"/>
</dbReference>
<reference evidence="1 2" key="1">
    <citation type="submission" date="2018-06" db="EMBL/GenBank/DDBJ databases">
        <authorList>
            <consortium name="Pathogen Informatics"/>
            <person name="Doyle S."/>
        </authorList>
    </citation>
    <scope>NUCLEOTIDE SEQUENCE [LARGE SCALE GENOMIC DNA]</scope>
    <source>
        <strain evidence="1 2">NCTC11388</strain>
    </source>
</reference>
<proteinExistence type="predicted"/>
<organism evidence="1 2">
    <name type="scientific">Sphingobacterium spiritivorum</name>
    <name type="common">Flavobacterium spiritivorum</name>
    <dbReference type="NCBI Taxonomy" id="258"/>
    <lineage>
        <taxon>Bacteria</taxon>
        <taxon>Pseudomonadati</taxon>
        <taxon>Bacteroidota</taxon>
        <taxon>Sphingobacteriia</taxon>
        <taxon>Sphingobacteriales</taxon>
        <taxon>Sphingobacteriaceae</taxon>
        <taxon>Sphingobacterium</taxon>
    </lineage>
</organism>
<evidence type="ECO:0000313" key="2">
    <source>
        <dbReference type="Proteomes" id="UP000254893"/>
    </source>
</evidence>
<dbReference type="RefSeq" id="WP_115169346.1">
    <property type="nucleotide sequence ID" value="NZ_UGYW01000002.1"/>
</dbReference>
<accession>A0A380BKQ0</accession>
<gene>
    <name evidence="1" type="ORF">NCTC11388_00999</name>
</gene>
<sequence length="260" mass="29645">MMRKYIILFITLLSFFKALGQSSIENNEIILPSPTAYSFVKNIENPTNLYNGLVDISENLFSVQSGVLKINISLNYNTSGIKPSEIPGWVGLGFNLNAGGVISRIVKDLPDDAQNGYLRKYEEIEVQMNKAMPDDEFLKSIKAGQIDSKQDVFIYNFNGYNGKFVFDENGSISILNGDNLKIIYDIGYRIDQFKVIDDKGVTYTFSSSEKTFFKKGEIDDFFISTWYLSKIENRNGDRITFNYTIPGNNYRFKGSLLFRK</sequence>